<dbReference type="Pfam" id="PF03575">
    <property type="entry name" value="Peptidase_S51"/>
    <property type="match status" value="1"/>
</dbReference>
<evidence type="ECO:0000313" key="5">
    <source>
        <dbReference type="EMBL" id="PNF41873.1"/>
    </source>
</evidence>
<dbReference type="GO" id="GO:0006508">
    <property type="term" value="P:proteolysis"/>
    <property type="evidence" value="ECO:0007669"/>
    <property type="project" value="UniProtKB-KW"/>
</dbReference>
<dbReference type="OrthoDB" id="10052168at2759"/>
<accession>A0A2J7RM05</accession>
<keyword evidence="4" id="KW-0720">Serine protease</keyword>
<comment type="similarity">
    <text evidence="1">Belongs to the peptidase S51 family.</text>
</comment>
<keyword evidence="6" id="KW-1185">Reference proteome</keyword>
<dbReference type="GO" id="GO:0008236">
    <property type="term" value="F:serine-type peptidase activity"/>
    <property type="evidence" value="ECO:0007669"/>
    <property type="project" value="UniProtKB-KW"/>
</dbReference>
<dbReference type="InterPro" id="IPR005320">
    <property type="entry name" value="Peptidase_S51"/>
</dbReference>
<proteinExistence type="inferred from homology"/>
<dbReference type="InterPro" id="IPR029062">
    <property type="entry name" value="Class_I_gatase-like"/>
</dbReference>
<dbReference type="PANTHER" id="PTHR20842:SF0">
    <property type="entry name" value="ALPHA-ASPARTYL DIPEPTIDASE"/>
    <property type="match status" value="1"/>
</dbReference>
<dbReference type="Proteomes" id="UP000235965">
    <property type="component" value="Unassembled WGS sequence"/>
</dbReference>
<dbReference type="PANTHER" id="PTHR20842">
    <property type="entry name" value="PROTEASE S51 ALPHA-ASPARTYL DIPEPTIDASE"/>
    <property type="match status" value="1"/>
</dbReference>
<sequence length="249" mass="28023">MTIAELEQEVGISHGSIHAILSNDLKMRRVSAKFGPRQLTTDQIECRMMVTGDLFDKSYKVNSIHTSEDPVRAVEEAEAFFVGGGNTFQLLKALYDFKIIDPIRKRVLEEGIPYIGSSAGCNVATVSICTTNDMPIVHPPSFTALGLIPFNINPHYLDDNPTTHMGAADRRVVVMEPLHLHLKERNCLLKEVIEGKIDGRLEVTRRRKKMLDDLGERRGYCHLKEKALDRIKWRNCFGGDCGPVVLTDY</sequence>
<evidence type="ECO:0000256" key="4">
    <source>
        <dbReference type="ARBA" id="ARBA00022825"/>
    </source>
</evidence>
<dbReference type="NCBIfam" id="NF003642">
    <property type="entry name" value="PRK05282.1"/>
    <property type="match status" value="1"/>
</dbReference>
<dbReference type="SUPFAM" id="SSF52317">
    <property type="entry name" value="Class I glutamine amidotransferase-like"/>
    <property type="match status" value="1"/>
</dbReference>
<protein>
    <submittedName>
        <fullName evidence="5">Alpha-aspartyl dipeptidase</fullName>
    </submittedName>
</protein>
<comment type="caution">
    <text evidence="5">The sequence shown here is derived from an EMBL/GenBank/DDBJ whole genome shotgun (WGS) entry which is preliminary data.</text>
</comment>
<keyword evidence="2" id="KW-0645">Protease</keyword>
<evidence type="ECO:0000313" key="6">
    <source>
        <dbReference type="Proteomes" id="UP000235965"/>
    </source>
</evidence>
<organism evidence="5 6">
    <name type="scientific">Cryptotermes secundus</name>
    <dbReference type="NCBI Taxonomy" id="105785"/>
    <lineage>
        <taxon>Eukaryota</taxon>
        <taxon>Metazoa</taxon>
        <taxon>Ecdysozoa</taxon>
        <taxon>Arthropoda</taxon>
        <taxon>Hexapoda</taxon>
        <taxon>Insecta</taxon>
        <taxon>Pterygota</taxon>
        <taxon>Neoptera</taxon>
        <taxon>Polyneoptera</taxon>
        <taxon>Dictyoptera</taxon>
        <taxon>Blattodea</taxon>
        <taxon>Blattoidea</taxon>
        <taxon>Termitoidae</taxon>
        <taxon>Kalotermitidae</taxon>
        <taxon>Cryptotermitinae</taxon>
        <taxon>Cryptotermes</taxon>
    </lineage>
</organism>
<dbReference type="AlphaFoldDB" id="A0A2J7RM05"/>
<dbReference type="InParanoid" id="A0A2J7RM05"/>
<dbReference type="EMBL" id="NEVH01002579">
    <property type="protein sequence ID" value="PNF41873.1"/>
    <property type="molecule type" value="Genomic_DNA"/>
</dbReference>
<evidence type="ECO:0000256" key="3">
    <source>
        <dbReference type="ARBA" id="ARBA00022801"/>
    </source>
</evidence>
<dbReference type="Gene3D" id="3.40.50.880">
    <property type="match status" value="1"/>
</dbReference>
<evidence type="ECO:0000256" key="2">
    <source>
        <dbReference type="ARBA" id="ARBA00022670"/>
    </source>
</evidence>
<evidence type="ECO:0000256" key="1">
    <source>
        <dbReference type="ARBA" id="ARBA00006534"/>
    </source>
</evidence>
<keyword evidence="3" id="KW-0378">Hydrolase</keyword>
<reference evidence="5 6" key="1">
    <citation type="submission" date="2017-12" db="EMBL/GenBank/DDBJ databases">
        <title>Hemimetabolous genomes reveal molecular basis of termite eusociality.</title>
        <authorList>
            <person name="Harrison M.C."/>
            <person name="Jongepier E."/>
            <person name="Robertson H.M."/>
            <person name="Arning N."/>
            <person name="Bitard-Feildel T."/>
            <person name="Chao H."/>
            <person name="Childers C.P."/>
            <person name="Dinh H."/>
            <person name="Doddapaneni H."/>
            <person name="Dugan S."/>
            <person name="Gowin J."/>
            <person name="Greiner C."/>
            <person name="Han Y."/>
            <person name="Hu H."/>
            <person name="Hughes D.S.T."/>
            <person name="Huylmans A.-K."/>
            <person name="Kemena C."/>
            <person name="Kremer L.P.M."/>
            <person name="Lee S.L."/>
            <person name="Lopez-Ezquerra A."/>
            <person name="Mallet L."/>
            <person name="Monroy-Kuhn J.M."/>
            <person name="Moser A."/>
            <person name="Murali S.C."/>
            <person name="Muzny D.M."/>
            <person name="Otani S."/>
            <person name="Piulachs M.-D."/>
            <person name="Poelchau M."/>
            <person name="Qu J."/>
            <person name="Schaub F."/>
            <person name="Wada-Katsumata A."/>
            <person name="Worley K.C."/>
            <person name="Xie Q."/>
            <person name="Ylla G."/>
            <person name="Poulsen M."/>
            <person name="Gibbs R.A."/>
            <person name="Schal C."/>
            <person name="Richards S."/>
            <person name="Belles X."/>
            <person name="Korb J."/>
            <person name="Bornberg-Bauer E."/>
        </authorList>
    </citation>
    <scope>NUCLEOTIDE SEQUENCE [LARGE SCALE GENOMIC DNA]</scope>
    <source>
        <tissue evidence="5">Whole body</tissue>
    </source>
</reference>
<name>A0A2J7RM05_9NEOP</name>
<gene>
    <name evidence="5" type="primary">aad-a_2</name>
    <name evidence="5" type="ORF">B7P43_G15715</name>
</gene>